<accession>A0ABQ3SGM8</accession>
<keyword evidence="3" id="KW-1185">Reference proteome</keyword>
<keyword evidence="1" id="KW-1133">Transmembrane helix</keyword>
<sequence>MNSMSALIFLLSLGTVCRVTRFITKDALAAGFRSRISDRFGEDSHPAYLVTCGWCVSIWVAGAVTTLAHWAGGETWFQAGATALTLSYLTGLAANWLD</sequence>
<feature type="transmembrane region" description="Helical" evidence="1">
    <location>
        <begin position="76"/>
        <end position="97"/>
    </location>
</feature>
<evidence type="ECO:0008006" key="4">
    <source>
        <dbReference type="Google" id="ProtNLM"/>
    </source>
</evidence>
<keyword evidence="1" id="KW-0472">Membrane</keyword>
<feature type="transmembrane region" description="Helical" evidence="1">
    <location>
        <begin position="45"/>
        <end position="64"/>
    </location>
</feature>
<reference evidence="3" key="1">
    <citation type="submission" date="2023-07" db="EMBL/GenBank/DDBJ databases">
        <title>Whole genome shotgun sequence of Streptomyces nojiriensis NBRC 13794.</title>
        <authorList>
            <person name="Komaki H."/>
            <person name="Tamura T."/>
        </authorList>
    </citation>
    <scope>NUCLEOTIDE SEQUENCE [LARGE SCALE GENOMIC DNA]</scope>
    <source>
        <strain evidence="3">NBRC 13794</strain>
    </source>
</reference>
<organism evidence="2 3">
    <name type="scientific">Streptomyces nojiriensis</name>
    <dbReference type="NCBI Taxonomy" id="66374"/>
    <lineage>
        <taxon>Bacteria</taxon>
        <taxon>Bacillati</taxon>
        <taxon>Actinomycetota</taxon>
        <taxon>Actinomycetes</taxon>
        <taxon>Kitasatosporales</taxon>
        <taxon>Streptomycetaceae</taxon>
        <taxon>Streptomyces</taxon>
    </lineage>
</organism>
<name>A0ABQ3SGM8_9ACTN</name>
<evidence type="ECO:0000256" key="1">
    <source>
        <dbReference type="SAM" id="Phobius"/>
    </source>
</evidence>
<evidence type="ECO:0000313" key="2">
    <source>
        <dbReference type="EMBL" id="GHI67222.1"/>
    </source>
</evidence>
<keyword evidence="1" id="KW-0812">Transmembrane</keyword>
<gene>
    <name evidence="2" type="ORF">Snoj_11400</name>
</gene>
<proteinExistence type="predicted"/>
<evidence type="ECO:0000313" key="3">
    <source>
        <dbReference type="Proteomes" id="UP000613974"/>
    </source>
</evidence>
<dbReference type="Proteomes" id="UP000613974">
    <property type="component" value="Unassembled WGS sequence"/>
</dbReference>
<protein>
    <recommendedName>
        <fullName evidence="4">DUF1360 domain-containing protein</fullName>
    </recommendedName>
</protein>
<dbReference type="EMBL" id="BNEC01000003">
    <property type="protein sequence ID" value="GHI67222.1"/>
    <property type="molecule type" value="Genomic_DNA"/>
</dbReference>
<comment type="caution">
    <text evidence="2">The sequence shown here is derived from an EMBL/GenBank/DDBJ whole genome shotgun (WGS) entry which is preliminary data.</text>
</comment>